<feature type="region of interest" description="Disordered" evidence="1">
    <location>
        <begin position="27"/>
        <end position="58"/>
    </location>
</feature>
<proteinExistence type="predicted"/>
<dbReference type="Proteomes" id="UP001501147">
    <property type="component" value="Unassembled WGS sequence"/>
</dbReference>
<evidence type="ECO:0000256" key="1">
    <source>
        <dbReference type="SAM" id="MobiDB-lite"/>
    </source>
</evidence>
<evidence type="ECO:0000313" key="3">
    <source>
        <dbReference type="Proteomes" id="UP001501147"/>
    </source>
</evidence>
<accession>A0ABP8ZMQ3</accession>
<reference evidence="3" key="1">
    <citation type="journal article" date="2019" name="Int. J. Syst. Evol. Microbiol.">
        <title>The Global Catalogue of Microorganisms (GCM) 10K type strain sequencing project: providing services to taxonomists for standard genome sequencing and annotation.</title>
        <authorList>
            <consortium name="The Broad Institute Genomics Platform"/>
            <consortium name="The Broad Institute Genome Sequencing Center for Infectious Disease"/>
            <person name="Wu L."/>
            <person name="Ma J."/>
        </authorList>
    </citation>
    <scope>NUCLEOTIDE SEQUENCE [LARGE SCALE GENOMIC DNA]</scope>
    <source>
        <strain evidence="3">JCM 18324</strain>
    </source>
</reference>
<keyword evidence="3" id="KW-1185">Reference proteome</keyword>
<sequence length="117" mass="12400">MHLPWSEFSALPADYLAVQVKGSSSPVRETVNGAGRQGFGGRVRWSGPRGPSPTPAAVSAPRWRVFPGVRGLFGLPAAGERVTAGVRRWGSFGTGDVSNHPVRALPCPDSVIRIALR</sequence>
<protein>
    <submittedName>
        <fullName evidence="2">Uncharacterized protein</fullName>
    </submittedName>
</protein>
<name>A0ABP8ZMQ3_9ACTN</name>
<comment type="caution">
    <text evidence="2">The sequence shown here is derived from an EMBL/GenBank/DDBJ whole genome shotgun (WGS) entry which is preliminary data.</text>
</comment>
<evidence type="ECO:0000313" key="2">
    <source>
        <dbReference type="EMBL" id="GAA4760120.1"/>
    </source>
</evidence>
<dbReference type="EMBL" id="BAABJV010000001">
    <property type="protein sequence ID" value="GAA4760120.1"/>
    <property type="molecule type" value="Genomic_DNA"/>
</dbReference>
<organism evidence="2 3">
    <name type="scientific">Streptomyces sanyensis</name>
    <dbReference type="NCBI Taxonomy" id="568869"/>
    <lineage>
        <taxon>Bacteria</taxon>
        <taxon>Bacillati</taxon>
        <taxon>Actinomycetota</taxon>
        <taxon>Actinomycetes</taxon>
        <taxon>Kitasatosporales</taxon>
        <taxon>Streptomycetaceae</taxon>
        <taxon>Streptomyces</taxon>
    </lineage>
</organism>
<gene>
    <name evidence="2" type="ORF">GCM10023329_01410</name>
</gene>